<feature type="transmembrane region" description="Helical" evidence="1">
    <location>
        <begin position="188"/>
        <end position="206"/>
    </location>
</feature>
<protein>
    <submittedName>
        <fullName evidence="2">Uncharacterized protein</fullName>
    </submittedName>
</protein>
<feature type="transmembrane region" description="Helical" evidence="1">
    <location>
        <begin position="248"/>
        <end position="269"/>
    </location>
</feature>
<gene>
    <name evidence="3" type="ORF">FUT82_10520</name>
    <name evidence="2" type="ORF">TPHV1_30026</name>
</gene>
<accession>A0A0B7GZN1</accession>
<feature type="transmembrane region" description="Helical" evidence="1">
    <location>
        <begin position="43"/>
        <end position="65"/>
    </location>
</feature>
<keyword evidence="4" id="KW-1185">Reference proteome</keyword>
<keyword evidence="1" id="KW-0472">Membrane</keyword>
<dbReference type="EMBL" id="CDNC01000023">
    <property type="protein sequence ID" value="CEM62131.1"/>
    <property type="molecule type" value="Genomic_DNA"/>
</dbReference>
<reference evidence="4" key="2">
    <citation type="submission" date="2015-01" db="EMBL/GenBank/DDBJ databases">
        <authorList>
            <person name="Manzoor Shahid"/>
            <person name="Zubair Saima"/>
        </authorList>
    </citation>
    <scope>NUCLEOTIDE SEQUENCE [LARGE SCALE GENOMIC DNA]</scope>
    <source>
        <strain evidence="4">V1</strain>
    </source>
</reference>
<dbReference type="Proteomes" id="UP000323594">
    <property type="component" value="Chromosome"/>
</dbReference>
<reference evidence="2" key="1">
    <citation type="submission" date="2015-01" db="EMBL/GenBank/DDBJ databases">
        <authorList>
            <person name="Xiang T."/>
            <person name="Song Y."/>
            <person name="Huang L."/>
            <person name="Wang B."/>
            <person name="Wu P."/>
        </authorList>
    </citation>
    <scope>NUCLEOTIDE SEQUENCE [LARGE SCALE GENOMIC DNA]</scope>
    <source>
        <strain evidence="2">V1</strain>
    </source>
</reference>
<evidence type="ECO:0000256" key="1">
    <source>
        <dbReference type="SAM" id="Phobius"/>
    </source>
</evidence>
<dbReference type="EMBL" id="CP042817">
    <property type="protein sequence ID" value="QEJ98386.1"/>
    <property type="molecule type" value="Genomic_DNA"/>
</dbReference>
<proteinExistence type="predicted"/>
<evidence type="ECO:0000313" key="5">
    <source>
        <dbReference type="Proteomes" id="UP000323594"/>
    </source>
</evidence>
<dbReference type="OrthoDB" id="357752at2"/>
<keyword evidence="1" id="KW-0812">Transmembrane</keyword>
<dbReference type="RefSeq" id="WP_024751895.1">
    <property type="nucleotide sequence ID" value="NZ_CDNC01000023.1"/>
</dbReference>
<sequence>MKRIFMYELRRRKNALFLYNSIMLGISLVAIFILFTAKEPFSGVFALWTFITVAALTVIPTVMFVTCSSGHIRDLLYTNESYLMLTVPVRSTHILLGRMLAGLVEFIACFVTASICGIVYFSAWTAVTEKIGRLRFFNMLSRSIKHIFALNYDFLFKSLFIGLCIFCFLGAIIIFVRALTCSFIKKRRIAEFLALIIFIFIVYLVQEFSNWLTIKLNLQVSAYLYVNQHFFDPTLQSYLHRYPAELPIIGSVFLLIIGISFFFASAWLFKHRIEV</sequence>
<feature type="transmembrane region" description="Helical" evidence="1">
    <location>
        <begin position="100"/>
        <end position="123"/>
    </location>
</feature>
<dbReference type="GeneID" id="57753409"/>
<keyword evidence="1" id="KW-1133">Transmembrane helix</keyword>
<feature type="transmembrane region" description="Helical" evidence="1">
    <location>
        <begin position="16"/>
        <end position="37"/>
    </location>
</feature>
<organism evidence="2 4">
    <name type="scientific">Treponema phagedenis</name>
    <dbReference type="NCBI Taxonomy" id="162"/>
    <lineage>
        <taxon>Bacteria</taxon>
        <taxon>Pseudomonadati</taxon>
        <taxon>Spirochaetota</taxon>
        <taxon>Spirochaetia</taxon>
        <taxon>Spirochaetales</taxon>
        <taxon>Treponemataceae</taxon>
        <taxon>Treponema</taxon>
    </lineage>
</organism>
<dbReference type="Proteomes" id="UP000042527">
    <property type="component" value="Unassembled WGS sequence"/>
</dbReference>
<name>A0A0B7GZN1_TREPH</name>
<evidence type="ECO:0000313" key="4">
    <source>
        <dbReference type="Proteomes" id="UP000042527"/>
    </source>
</evidence>
<feature type="transmembrane region" description="Helical" evidence="1">
    <location>
        <begin position="154"/>
        <end position="176"/>
    </location>
</feature>
<reference evidence="3 5" key="3">
    <citation type="submission" date="2019-08" db="EMBL/GenBank/DDBJ databases">
        <authorList>
            <person name="Kuhnert P."/>
        </authorList>
    </citation>
    <scope>NUCLEOTIDE SEQUENCE [LARGE SCALE GENOMIC DNA]</scope>
    <source>
        <strain evidence="3 5">B36.5</strain>
    </source>
</reference>
<evidence type="ECO:0000313" key="3">
    <source>
        <dbReference type="EMBL" id="QEJ98386.1"/>
    </source>
</evidence>
<evidence type="ECO:0000313" key="2">
    <source>
        <dbReference type="EMBL" id="CEM62131.1"/>
    </source>
</evidence>
<dbReference type="AlphaFoldDB" id="A0A0B7GZN1"/>